<dbReference type="EMBL" id="UOFZ01000184">
    <property type="protein sequence ID" value="VAX14594.1"/>
    <property type="molecule type" value="Genomic_DNA"/>
</dbReference>
<dbReference type="AlphaFoldDB" id="A0A3B1BRW9"/>
<organism evidence="1">
    <name type="scientific">hydrothermal vent metagenome</name>
    <dbReference type="NCBI Taxonomy" id="652676"/>
    <lineage>
        <taxon>unclassified sequences</taxon>
        <taxon>metagenomes</taxon>
        <taxon>ecological metagenomes</taxon>
    </lineage>
</organism>
<feature type="non-terminal residue" evidence="1">
    <location>
        <position position="32"/>
    </location>
</feature>
<name>A0A3B1BRW9_9ZZZZ</name>
<reference evidence="1" key="1">
    <citation type="submission" date="2018-06" db="EMBL/GenBank/DDBJ databases">
        <authorList>
            <person name="Zhirakovskaya E."/>
        </authorList>
    </citation>
    <scope>NUCLEOTIDE SEQUENCE</scope>
</reference>
<protein>
    <submittedName>
        <fullName evidence="1">Uncharacterized protein</fullName>
    </submittedName>
</protein>
<proteinExistence type="predicted"/>
<gene>
    <name evidence="1" type="ORF">MNBD_GAMMA24-163</name>
</gene>
<accession>A0A3B1BRW9</accession>
<sequence>MNTEVSVFIVDDDDSVRHSLRWLLESVKLRVE</sequence>
<evidence type="ECO:0000313" key="1">
    <source>
        <dbReference type="EMBL" id="VAX14594.1"/>
    </source>
</evidence>